<dbReference type="InterPro" id="IPR000119">
    <property type="entry name" value="Hist_DNA-bd"/>
</dbReference>
<evidence type="ECO:0000256" key="2">
    <source>
        <dbReference type="ARBA" id="ARBA00023125"/>
    </source>
</evidence>
<dbReference type="PROSITE" id="PS00045">
    <property type="entry name" value="HISTONE_LIKE"/>
    <property type="match status" value="1"/>
</dbReference>
<comment type="similarity">
    <text evidence="3">Belongs to the bacterial histone-like protein family.</text>
</comment>
<evidence type="ECO:0000313" key="4">
    <source>
        <dbReference type="EMBL" id="OHA67925.1"/>
    </source>
</evidence>
<organism evidence="4 5">
    <name type="scientific">Candidatus Wildermuthbacteria bacterium RIFCSPHIGHO2_02_FULL_45_25</name>
    <dbReference type="NCBI Taxonomy" id="1802450"/>
    <lineage>
        <taxon>Bacteria</taxon>
        <taxon>Candidatus Wildermuthiibacteriota</taxon>
    </lineage>
</organism>
<dbReference type="AlphaFoldDB" id="A0A1G2R4Z0"/>
<dbReference type="PRINTS" id="PR01727">
    <property type="entry name" value="DNABINDINGHU"/>
</dbReference>
<dbReference type="GO" id="GO:0030261">
    <property type="term" value="P:chromosome condensation"/>
    <property type="evidence" value="ECO:0007669"/>
    <property type="project" value="UniProtKB-KW"/>
</dbReference>
<reference evidence="4 5" key="1">
    <citation type="journal article" date="2016" name="Nat. Commun.">
        <title>Thousands of microbial genomes shed light on interconnected biogeochemical processes in an aquifer system.</title>
        <authorList>
            <person name="Anantharaman K."/>
            <person name="Brown C.T."/>
            <person name="Hug L.A."/>
            <person name="Sharon I."/>
            <person name="Castelle C.J."/>
            <person name="Probst A.J."/>
            <person name="Thomas B.C."/>
            <person name="Singh A."/>
            <person name="Wilkins M.J."/>
            <person name="Karaoz U."/>
            <person name="Brodie E.L."/>
            <person name="Williams K.H."/>
            <person name="Hubbard S.S."/>
            <person name="Banfield J.F."/>
        </authorList>
    </citation>
    <scope>NUCLEOTIDE SEQUENCE [LARGE SCALE GENOMIC DNA]</scope>
</reference>
<dbReference type="Proteomes" id="UP000178092">
    <property type="component" value="Unassembled WGS sequence"/>
</dbReference>
<dbReference type="Gene3D" id="4.10.520.10">
    <property type="entry name" value="IHF-like DNA-binding proteins"/>
    <property type="match status" value="1"/>
</dbReference>
<gene>
    <name evidence="4" type="ORF">A3C04_04610</name>
</gene>
<dbReference type="PANTHER" id="PTHR33175">
    <property type="entry name" value="DNA-BINDING PROTEIN HU"/>
    <property type="match status" value="1"/>
</dbReference>
<dbReference type="GO" id="GO:0030527">
    <property type="term" value="F:structural constituent of chromatin"/>
    <property type="evidence" value="ECO:0007669"/>
    <property type="project" value="InterPro"/>
</dbReference>
<accession>A0A1G2R4Z0</accession>
<evidence type="ECO:0000256" key="3">
    <source>
        <dbReference type="RuleBase" id="RU003939"/>
    </source>
</evidence>
<proteinExistence type="inferred from homology"/>
<dbReference type="GO" id="GO:0005829">
    <property type="term" value="C:cytosol"/>
    <property type="evidence" value="ECO:0007669"/>
    <property type="project" value="TreeGrafter"/>
</dbReference>
<dbReference type="InterPro" id="IPR020816">
    <property type="entry name" value="Histone-like_DNA-bd_CS"/>
</dbReference>
<keyword evidence="1" id="KW-0226">DNA condensation</keyword>
<dbReference type="CDD" id="cd13831">
    <property type="entry name" value="HU"/>
    <property type="match status" value="1"/>
</dbReference>
<dbReference type="GO" id="GO:0003677">
    <property type="term" value="F:DNA binding"/>
    <property type="evidence" value="ECO:0007669"/>
    <property type="project" value="UniProtKB-KW"/>
</dbReference>
<dbReference type="EMBL" id="MHTV01000001">
    <property type="protein sequence ID" value="OHA67925.1"/>
    <property type="molecule type" value="Genomic_DNA"/>
</dbReference>
<protein>
    <submittedName>
        <fullName evidence="4">DNA-binding protein HU</fullName>
    </submittedName>
</protein>
<keyword evidence="2 4" id="KW-0238">DNA-binding</keyword>
<dbReference type="SUPFAM" id="SSF47729">
    <property type="entry name" value="IHF-like DNA-binding proteins"/>
    <property type="match status" value="1"/>
</dbReference>
<dbReference type="PANTHER" id="PTHR33175:SF3">
    <property type="entry name" value="DNA-BINDING PROTEIN HU-BETA"/>
    <property type="match status" value="1"/>
</dbReference>
<dbReference type="Pfam" id="PF00216">
    <property type="entry name" value="Bac_DNA_binding"/>
    <property type="match status" value="1"/>
</dbReference>
<sequence>MNKEQLLEAMSSKAGISKKAAGDALAAFIDAIEGALKQGNSVALTGFGTFQVSNRKARQGVNPSTGAKINIPAMTVPKFKPGKSLKDAVR</sequence>
<dbReference type="InterPro" id="IPR010992">
    <property type="entry name" value="IHF-like_DNA-bd_dom_sf"/>
</dbReference>
<comment type="caution">
    <text evidence="4">The sequence shown here is derived from an EMBL/GenBank/DDBJ whole genome shotgun (WGS) entry which is preliminary data.</text>
</comment>
<name>A0A1G2R4Z0_9BACT</name>
<evidence type="ECO:0000256" key="1">
    <source>
        <dbReference type="ARBA" id="ARBA00023067"/>
    </source>
</evidence>
<dbReference type="SMART" id="SM00411">
    <property type="entry name" value="BHL"/>
    <property type="match status" value="1"/>
</dbReference>
<evidence type="ECO:0000313" key="5">
    <source>
        <dbReference type="Proteomes" id="UP000178092"/>
    </source>
</evidence>